<dbReference type="Proteomes" id="UP001154282">
    <property type="component" value="Unassembled WGS sequence"/>
</dbReference>
<evidence type="ECO:0000256" key="1">
    <source>
        <dbReference type="SAM" id="MobiDB-lite"/>
    </source>
</evidence>
<gene>
    <name evidence="3" type="ORF">LITE_LOCUS35036</name>
</gene>
<evidence type="ECO:0000313" key="3">
    <source>
        <dbReference type="EMBL" id="CAI0461656.1"/>
    </source>
</evidence>
<organism evidence="3 4">
    <name type="scientific">Linum tenue</name>
    <dbReference type="NCBI Taxonomy" id="586396"/>
    <lineage>
        <taxon>Eukaryota</taxon>
        <taxon>Viridiplantae</taxon>
        <taxon>Streptophyta</taxon>
        <taxon>Embryophyta</taxon>
        <taxon>Tracheophyta</taxon>
        <taxon>Spermatophyta</taxon>
        <taxon>Magnoliopsida</taxon>
        <taxon>eudicotyledons</taxon>
        <taxon>Gunneridae</taxon>
        <taxon>Pentapetalae</taxon>
        <taxon>rosids</taxon>
        <taxon>fabids</taxon>
        <taxon>Malpighiales</taxon>
        <taxon>Linaceae</taxon>
        <taxon>Linum</taxon>
    </lineage>
</organism>
<sequence>MDGWRIEGGFWGDKNLPHPSYLIFFLSLPLTLSHVTLLISFLDLSSPLKNHHPSFRNKEWKLERKVYQGEEQEEEEGSKGGAANFRPAAVQPVRRTITEIEAVGSSCYL</sequence>
<dbReference type="EMBL" id="CAMGYJ010000008">
    <property type="protein sequence ID" value="CAI0461656.1"/>
    <property type="molecule type" value="Genomic_DNA"/>
</dbReference>
<name>A0AAV0NSZ3_9ROSI</name>
<protein>
    <submittedName>
        <fullName evidence="3">Uncharacterized protein</fullName>
    </submittedName>
</protein>
<feature type="region of interest" description="Disordered" evidence="1">
    <location>
        <begin position="68"/>
        <end position="87"/>
    </location>
</feature>
<keyword evidence="4" id="KW-1185">Reference proteome</keyword>
<reference evidence="3" key="1">
    <citation type="submission" date="2022-08" db="EMBL/GenBank/DDBJ databases">
        <authorList>
            <person name="Gutierrez-Valencia J."/>
        </authorList>
    </citation>
    <scope>NUCLEOTIDE SEQUENCE</scope>
</reference>
<keyword evidence="2" id="KW-0472">Membrane</keyword>
<feature type="transmembrane region" description="Helical" evidence="2">
    <location>
        <begin position="20"/>
        <end position="42"/>
    </location>
</feature>
<proteinExistence type="predicted"/>
<comment type="caution">
    <text evidence="3">The sequence shown here is derived from an EMBL/GenBank/DDBJ whole genome shotgun (WGS) entry which is preliminary data.</text>
</comment>
<dbReference type="AlphaFoldDB" id="A0AAV0NSZ3"/>
<evidence type="ECO:0000313" key="4">
    <source>
        <dbReference type="Proteomes" id="UP001154282"/>
    </source>
</evidence>
<keyword evidence="2" id="KW-0812">Transmembrane</keyword>
<evidence type="ECO:0000256" key="2">
    <source>
        <dbReference type="SAM" id="Phobius"/>
    </source>
</evidence>
<keyword evidence="2" id="KW-1133">Transmembrane helix</keyword>
<accession>A0AAV0NSZ3</accession>